<keyword evidence="2" id="KW-1185">Reference proteome</keyword>
<organism evidence="1 2">
    <name type="scientific">Caerostris extrusa</name>
    <name type="common">Bark spider</name>
    <name type="synonym">Caerostris bankana</name>
    <dbReference type="NCBI Taxonomy" id="172846"/>
    <lineage>
        <taxon>Eukaryota</taxon>
        <taxon>Metazoa</taxon>
        <taxon>Ecdysozoa</taxon>
        <taxon>Arthropoda</taxon>
        <taxon>Chelicerata</taxon>
        <taxon>Arachnida</taxon>
        <taxon>Araneae</taxon>
        <taxon>Araneomorphae</taxon>
        <taxon>Entelegynae</taxon>
        <taxon>Araneoidea</taxon>
        <taxon>Araneidae</taxon>
        <taxon>Caerostris</taxon>
    </lineage>
</organism>
<protein>
    <submittedName>
        <fullName evidence="1">Uncharacterized protein</fullName>
    </submittedName>
</protein>
<reference evidence="1 2" key="1">
    <citation type="submission" date="2021-06" db="EMBL/GenBank/DDBJ databases">
        <title>Caerostris extrusa draft genome.</title>
        <authorList>
            <person name="Kono N."/>
            <person name="Arakawa K."/>
        </authorList>
    </citation>
    <scope>NUCLEOTIDE SEQUENCE [LARGE SCALE GENOMIC DNA]</scope>
</reference>
<dbReference type="EMBL" id="BPLR01004711">
    <property type="protein sequence ID" value="GIX96922.1"/>
    <property type="molecule type" value="Genomic_DNA"/>
</dbReference>
<sequence length="118" mass="13701">MAAATSGAIYSCGICYKNKGPNRTTQSDHDISGPFFFHFISKEVQMRFEFAQWNSRDRCHDNMNGHYSRRGIIPGCLAHLRQMFHRPVSKKLTPSWHREFSSLSWQIKRKCPGFCWSG</sequence>
<evidence type="ECO:0000313" key="1">
    <source>
        <dbReference type="EMBL" id="GIX96922.1"/>
    </source>
</evidence>
<proteinExistence type="predicted"/>
<name>A0AAV4PHW6_CAEEX</name>
<dbReference type="AlphaFoldDB" id="A0AAV4PHW6"/>
<gene>
    <name evidence="1" type="ORF">CEXT_711981</name>
</gene>
<evidence type="ECO:0000313" key="2">
    <source>
        <dbReference type="Proteomes" id="UP001054945"/>
    </source>
</evidence>
<dbReference type="Proteomes" id="UP001054945">
    <property type="component" value="Unassembled WGS sequence"/>
</dbReference>
<accession>A0AAV4PHW6</accession>
<comment type="caution">
    <text evidence="1">The sequence shown here is derived from an EMBL/GenBank/DDBJ whole genome shotgun (WGS) entry which is preliminary data.</text>
</comment>